<dbReference type="GO" id="GO:0016787">
    <property type="term" value="F:hydrolase activity"/>
    <property type="evidence" value="ECO:0007669"/>
    <property type="project" value="UniProtKB-KW"/>
</dbReference>
<dbReference type="Pfam" id="PF12697">
    <property type="entry name" value="Abhydrolase_6"/>
    <property type="match status" value="1"/>
</dbReference>
<feature type="domain" description="AB hydrolase-1" evidence="1">
    <location>
        <begin position="73"/>
        <end position="324"/>
    </location>
</feature>
<dbReference type="HOGENOM" id="CLU_020336_6_0_11"/>
<dbReference type="GO" id="GO:0016746">
    <property type="term" value="F:acyltransferase activity"/>
    <property type="evidence" value="ECO:0007669"/>
    <property type="project" value="UniProtKB-KW"/>
</dbReference>
<gene>
    <name evidence="2" type="ORF">CSING_09630</name>
</gene>
<dbReference type="Gene3D" id="3.40.50.1820">
    <property type="entry name" value="alpha/beta hydrolase"/>
    <property type="match status" value="1"/>
</dbReference>
<sequence>MIIRARSSAIARSWARRVRPQMRRVEHGVHSQLHDLTTEPGLTQVSATGFVDNEGVRVAWYEVGPADAEVTAVFIHGYCLSAESFYSQVADVRANYPSVRCVLVDVRGHGRSTHVAPSECTVRGAADDVLAVIAERAATGPLVVMGHSMGGMIALNLLRRAPRQVAQRIEGMLLVSTSMQRFAAEGMARMLESRTLGAIYSACLRLPDRMNRARFEAAAVVTPAFAALLQGFPQMDSLQFHVSMLLDTPMSSYAGFFDDLVEHSEFGAAARLRDIQGEIVVGNYDIVTPKRQSEVIARHWPAATFTAIEGAGHMVILEEPLEVSKALGRVLDRVLASSR</sequence>
<proteinExistence type="predicted"/>
<dbReference type="OrthoDB" id="5422338at2"/>
<dbReference type="InterPro" id="IPR029058">
    <property type="entry name" value="AB_hydrolase_fold"/>
</dbReference>
<protein>
    <submittedName>
        <fullName evidence="2">Putative hydrolase or acyltransferase of alpha/beta superfamily</fullName>
    </submittedName>
</protein>
<dbReference type="PRINTS" id="PR00412">
    <property type="entry name" value="EPOXHYDRLASE"/>
</dbReference>
<keyword evidence="2" id="KW-0808">Transferase</keyword>
<organism evidence="2 3">
    <name type="scientific">Corynebacterium singulare</name>
    <dbReference type="NCBI Taxonomy" id="161899"/>
    <lineage>
        <taxon>Bacteria</taxon>
        <taxon>Bacillati</taxon>
        <taxon>Actinomycetota</taxon>
        <taxon>Actinomycetes</taxon>
        <taxon>Mycobacteriales</taxon>
        <taxon>Corynebacteriaceae</taxon>
        <taxon>Corynebacterium</taxon>
    </lineage>
</organism>
<reference evidence="2 3" key="1">
    <citation type="journal article" date="2015" name="Genome Announc.">
        <title>Complete Genome Sequence and Annotation of Corynebacterium singulare DSM 44357, Isolated from a Human Semen Specimen.</title>
        <authorList>
            <person name="Merten M."/>
            <person name="Brinkrolf K."/>
            <person name="Albersmeier A."/>
            <person name="Kutter Y."/>
            <person name="Ruckert C."/>
            <person name="Tauch A."/>
        </authorList>
    </citation>
    <scope>NUCLEOTIDE SEQUENCE [LARGE SCALE GENOMIC DNA]</scope>
    <source>
        <strain evidence="2">IBS B52218</strain>
    </source>
</reference>
<dbReference type="EMBL" id="CP010827">
    <property type="protein sequence ID" value="AJI79442.1"/>
    <property type="molecule type" value="Genomic_DNA"/>
</dbReference>
<dbReference type="STRING" id="161899.CSING_09630"/>
<keyword evidence="2" id="KW-0012">Acyltransferase</keyword>
<dbReference type="AlphaFoldDB" id="A0A0B6ESE4"/>
<dbReference type="PANTHER" id="PTHR43798">
    <property type="entry name" value="MONOACYLGLYCEROL LIPASE"/>
    <property type="match status" value="1"/>
</dbReference>
<keyword evidence="2" id="KW-0378">Hydrolase</keyword>
<dbReference type="SUPFAM" id="SSF53474">
    <property type="entry name" value="alpha/beta-Hydrolases"/>
    <property type="match status" value="1"/>
</dbReference>
<dbReference type="RefSeq" id="WP_042531735.1">
    <property type="nucleotide sequence ID" value="NZ_CP010827.1"/>
</dbReference>
<dbReference type="KEGG" id="csx:CSING_09630"/>
<dbReference type="InterPro" id="IPR000073">
    <property type="entry name" value="AB_hydrolase_1"/>
</dbReference>
<evidence type="ECO:0000313" key="3">
    <source>
        <dbReference type="Proteomes" id="UP000031890"/>
    </source>
</evidence>
<dbReference type="InterPro" id="IPR050266">
    <property type="entry name" value="AB_hydrolase_sf"/>
</dbReference>
<evidence type="ECO:0000313" key="2">
    <source>
        <dbReference type="EMBL" id="AJI79442.1"/>
    </source>
</evidence>
<dbReference type="Proteomes" id="UP000031890">
    <property type="component" value="Chromosome"/>
</dbReference>
<accession>A0A0B6ESE4</accession>
<name>A0A0B6ESE4_9CORY</name>
<dbReference type="InterPro" id="IPR000639">
    <property type="entry name" value="Epox_hydrolase-like"/>
</dbReference>
<evidence type="ECO:0000259" key="1">
    <source>
        <dbReference type="Pfam" id="PF12697"/>
    </source>
</evidence>